<keyword evidence="3" id="KW-1185">Reference proteome</keyword>
<reference evidence="2 3" key="1">
    <citation type="journal article" date="2021" name="MBio">
        <title>Poor Competitiveness of Bradyrhizobium in Pigeon Pea Root Colonization in Indian Soils.</title>
        <authorList>
            <person name="Chalasani D."/>
            <person name="Basu A."/>
            <person name="Pullabhotla S.V.S.R.N."/>
            <person name="Jorrin B."/>
            <person name="Neal A.L."/>
            <person name="Poole P.S."/>
            <person name="Podile A.R."/>
            <person name="Tkacz A."/>
        </authorList>
    </citation>
    <scope>NUCLEOTIDE SEQUENCE [LARGE SCALE GENOMIC DNA]</scope>
    <source>
        <strain evidence="2 3">HU56</strain>
    </source>
</reference>
<proteinExistence type="predicted"/>
<sequence length="62" mass="6728">MKGFATSLTASRLEEVLAFYMTPEEVSYDEADDSREESGAVPAKRADHVAEHTAPLATLAED</sequence>
<organism evidence="2 3">
    <name type="scientific">Rhizobium mesosinicum</name>
    <dbReference type="NCBI Taxonomy" id="335017"/>
    <lineage>
        <taxon>Bacteria</taxon>
        <taxon>Pseudomonadati</taxon>
        <taxon>Pseudomonadota</taxon>
        <taxon>Alphaproteobacteria</taxon>
        <taxon>Hyphomicrobiales</taxon>
        <taxon>Rhizobiaceae</taxon>
        <taxon>Rhizobium/Agrobacterium group</taxon>
        <taxon>Rhizobium</taxon>
    </lineage>
</organism>
<evidence type="ECO:0000256" key="1">
    <source>
        <dbReference type="SAM" id="MobiDB-lite"/>
    </source>
</evidence>
<protein>
    <submittedName>
        <fullName evidence="2">Uncharacterized protein</fullName>
    </submittedName>
</protein>
<evidence type="ECO:0000313" key="2">
    <source>
        <dbReference type="EMBL" id="MBW9056575.1"/>
    </source>
</evidence>
<dbReference type="Proteomes" id="UP000717752">
    <property type="component" value="Unassembled WGS sequence"/>
</dbReference>
<evidence type="ECO:0000313" key="3">
    <source>
        <dbReference type="Proteomes" id="UP000717752"/>
    </source>
</evidence>
<dbReference type="EMBL" id="JAEUAK010000019">
    <property type="protein sequence ID" value="MBW9056575.1"/>
    <property type="molecule type" value="Genomic_DNA"/>
</dbReference>
<dbReference type="RefSeq" id="WP_220337974.1">
    <property type="nucleotide sequence ID" value="NZ_JAEUAK010000019.1"/>
</dbReference>
<feature type="compositionally biased region" description="Acidic residues" evidence="1">
    <location>
        <begin position="26"/>
        <end position="35"/>
    </location>
</feature>
<name>A0ABS7H4Y1_9HYPH</name>
<gene>
    <name evidence="2" type="ORF">JNB85_29615</name>
</gene>
<comment type="caution">
    <text evidence="2">The sequence shown here is derived from an EMBL/GenBank/DDBJ whole genome shotgun (WGS) entry which is preliminary data.</text>
</comment>
<accession>A0ABS7H4Y1</accession>
<feature type="region of interest" description="Disordered" evidence="1">
    <location>
        <begin position="26"/>
        <end position="62"/>
    </location>
</feature>